<dbReference type="InterPro" id="IPR000629">
    <property type="entry name" value="RNA-helicase_DEAD-box_CS"/>
</dbReference>
<feature type="region of interest" description="Disordered" evidence="9">
    <location>
        <begin position="375"/>
        <end position="460"/>
    </location>
</feature>
<dbReference type="AlphaFoldDB" id="A0A134B7S0"/>
<dbReference type="PROSITE" id="PS00039">
    <property type="entry name" value="DEAD_ATP_HELICASE"/>
    <property type="match status" value="1"/>
</dbReference>
<feature type="short sequence motif" description="Q motif" evidence="6">
    <location>
        <begin position="1"/>
        <end position="29"/>
    </location>
</feature>
<dbReference type="InterPro" id="IPR001650">
    <property type="entry name" value="Helicase_C-like"/>
</dbReference>
<dbReference type="SUPFAM" id="SSF52540">
    <property type="entry name" value="P-loop containing nucleoside triphosphate hydrolases"/>
    <property type="match status" value="1"/>
</dbReference>
<dbReference type="Pfam" id="PF00271">
    <property type="entry name" value="Helicase_C"/>
    <property type="match status" value="1"/>
</dbReference>
<evidence type="ECO:0000256" key="6">
    <source>
        <dbReference type="PROSITE-ProRule" id="PRU00552"/>
    </source>
</evidence>
<evidence type="ECO:0000256" key="1">
    <source>
        <dbReference type="ARBA" id="ARBA00022741"/>
    </source>
</evidence>
<dbReference type="InterPro" id="IPR011545">
    <property type="entry name" value="DEAD/DEAH_box_helicase_dom"/>
</dbReference>
<dbReference type="InterPro" id="IPR027417">
    <property type="entry name" value="P-loop_NTPase"/>
</dbReference>
<dbReference type="Gene3D" id="3.40.50.300">
    <property type="entry name" value="P-loop containing nucleotide triphosphate hydrolases"/>
    <property type="match status" value="2"/>
</dbReference>
<evidence type="ECO:0000256" key="7">
    <source>
        <dbReference type="RuleBase" id="RU000492"/>
    </source>
</evidence>
<keyword evidence="4 7" id="KW-0067">ATP-binding</keyword>
<evidence type="ECO:0000259" key="11">
    <source>
        <dbReference type="PROSITE" id="PS51194"/>
    </source>
</evidence>
<dbReference type="GO" id="GO:0016787">
    <property type="term" value="F:hydrolase activity"/>
    <property type="evidence" value="ECO:0007669"/>
    <property type="project" value="UniProtKB-KW"/>
</dbReference>
<keyword evidence="2 7" id="KW-0378">Hydrolase</keyword>
<dbReference type="PANTHER" id="PTHR47959:SF13">
    <property type="entry name" value="ATP-DEPENDENT RNA HELICASE RHLE"/>
    <property type="match status" value="1"/>
</dbReference>
<dbReference type="GO" id="GO:0003676">
    <property type="term" value="F:nucleic acid binding"/>
    <property type="evidence" value="ECO:0007669"/>
    <property type="project" value="InterPro"/>
</dbReference>
<evidence type="ECO:0000313" key="14">
    <source>
        <dbReference type="Proteomes" id="UP000070224"/>
    </source>
</evidence>
<dbReference type="InterPro" id="IPR044742">
    <property type="entry name" value="DEAD/DEAH_RhlB"/>
</dbReference>
<dbReference type="Pfam" id="PF00270">
    <property type="entry name" value="DEAD"/>
    <property type="match status" value="1"/>
</dbReference>
<dbReference type="SMART" id="SM00490">
    <property type="entry name" value="HELICc"/>
    <property type="match status" value="1"/>
</dbReference>
<feature type="compositionally biased region" description="Basic residues" evidence="9">
    <location>
        <begin position="438"/>
        <end position="450"/>
    </location>
</feature>
<feature type="domain" description="Helicase ATP-binding" evidence="10">
    <location>
        <begin position="32"/>
        <end position="208"/>
    </location>
</feature>
<dbReference type="STRING" id="322095.HMPREF3185_01229"/>
<dbReference type="InterPro" id="IPR014001">
    <property type="entry name" value="Helicase_ATP-bd"/>
</dbReference>
<dbReference type="PROSITE" id="PS51192">
    <property type="entry name" value="HELICASE_ATP_BIND_1"/>
    <property type="match status" value="1"/>
</dbReference>
<comment type="caution">
    <text evidence="13">The sequence shown here is derived from an EMBL/GenBank/DDBJ whole genome shotgun (WGS) entry which is preliminary data.</text>
</comment>
<dbReference type="RefSeq" id="WP_060935501.1">
    <property type="nucleotide sequence ID" value="NZ_KQ960446.1"/>
</dbReference>
<evidence type="ECO:0000256" key="5">
    <source>
        <dbReference type="ARBA" id="ARBA00038437"/>
    </source>
</evidence>
<keyword evidence="14" id="KW-1185">Reference proteome</keyword>
<feature type="compositionally biased region" description="Gly residues" evidence="9">
    <location>
        <begin position="394"/>
        <end position="410"/>
    </location>
</feature>
<gene>
    <name evidence="13" type="ORF">HMPREF3185_01229</name>
</gene>
<evidence type="ECO:0000256" key="4">
    <source>
        <dbReference type="ARBA" id="ARBA00022840"/>
    </source>
</evidence>
<organism evidence="13 14">
    <name type="scientific">Porphyromonas somerae</name>
    <dbReference type="NCBI Taxonomy" id="322095"/>
    <lineage>
        <taxon>Bacteria</taxon>
        <taxon>Pseudomonadati</taxon>
        <taxon>Bacteroidota</taxon>
        <taxon>Bacteroidia</taxon>
        <taxon>Bacteroidales</taxon>
        <taxon>Porphyromonadaceae</taxon>
        <taxon>Porphyromonas</taxon>
    </lineage>
</organism>
<dbReference type="PATRIC" id="fig|322095.3.peg.1212"/>
<evidence type="ECO:0000259" key="10">
    <source>
        <dbReference type="PROSITE" id="PS51192"/>
    </source>
</evidence>
<dbReference type="CDD" id="cd00268">
    <property type="entry name" value="DEADc"/>
    <property type="match status" value="1"/>
</dbReference>
<evidence type="ECO:0000256" key="8">
    <source>
        <dbReference type="SAM" id="Coils"/>
    </source>
</evidence>
<dbReference type="CDD" id="cd18787">
    <property type="entry name" value="SF2_C_DEAD"/>
    <property type="match status" value="1"/>
</dbReference>
<dbReference type="OrthoDB" id="9785240at2"/>
<accession>A0A134B7S0</accession>
<dbReference type="GO" id="GO:0005829">
    <property type="term" value="C:cytosol"/>
    <property type="evidence" value="ECO:0007669"/>
    <property type="project" value="TreeGrafter"/>
</dbReference>
<keyword evidence="8" id="KW-0175">Coiled coil</keyword>
<evidence type="ECO:0000313" key="13">
    <source>
        <dbReference type="EMBL" id="KXB75980.1"/>
    </source>
</evidence>
<evidence type="ECO:0000256" key="2">
    <source>
        <dbReference type="ARBA" id="ARBA00022801"/>
    </source>
</evidence>
<keyword evidence="1 7" id="KW-0547">Nucleotide-binding</keyword>
<evidence type="ECO:0000256" key="3">
    <source>
        <dbReference type="ARBA" id="ARBA00022806"/>
    </source>
</evidence>
<reference evidence="14" key="1">
    <citation type="submission" date="2016-01" db="EMBL/GenBank/DDBJ databases">
        <authorList>
            <person name="Mitreva M."/>
            <person name="Pepin K.H."/>
            <person name="Mihindukulasuriya K.A."/>
            <person name="Fulton R."/>
            <person name="Fronick C."/>
            <person name="O'Laughlin M."/>
            <person name="Miner T."/>
            <person name="Herter B."/>
            <person name="Rosa B.A."/>
            <person name="Cordes M."/>
            <person name="Tomlinson C."/>
            <person name="Wollam A."/>
            <person name="Palsikar V.B."/>
            <person name="Mardis E.R."/>
            <person name="Wilson R.K."/>
        </authorList>
    </citation>
    <scope>NUCLEOTIDE SEQUENCE [LARGE SCALE GENOMIC DNA]</scope>
    <source>
        <strain evidence="14">KA00683</strain>
    </source>
</reference>
<dbReference type="InterPro" id="IPR050079">
    <property type="entry name" value="DEAD_box_RNA_helicase"/>
</dbReference>
<proteinExistence type="inferred from homology"/>
<dbReference type="PROSITE" id="PS51194">
    <property type="entry name" value="HELICASE_CTER"/>
    <property type="match status" value="1"/>
</dbReference>
<dbReference type="Proteomes" id="UP000070224">
    <property type="component" value="Unassembled WGS sequence"/>
</dbReference>
<dbReference type="EMBL" id="LSDK01000081">
    <property type="protein sequence ID" value="KXB75980.1"/>
    <property type="molecule type" value="Genomic_DNA"/>
</dbReference>
<dbReference type="PANTHER" id="PTHR47959">
    <property type="entry name" value="ATP-DEPENDENT RNA HELICASE RHLE-RELATED"/>
    <property type="match status" value="1"/>
</dbReference>
<dbReference type="PROSITE" id="PS51195">
    <property type="entry name" value="Q_MOTIF"/>
    <property type="match status" value="1"/>
</dbReference>
<dbReference type="InterPro" id="IPR014014">
    <property type="entry name" value="RNA_helicase_DEAD_Q_motif"/>
</dbReference>
<sequence>MYFDELDLEDEVLDGLEAMNFFETTPVQEATIPLLLERRDMIACAQTGTGKTAAYLLPIINRLSRGEGDPKKVNAVIMAPTRELAIQIEQQVEGFAYFLPVSSVAIYGGTDGIAWEQQRRGMALGAEIVIATPGRLLALMNLQQADLSGVTYFVLDEADRMLDMGFQEDIMQINSALPKDCQRVMFSATMPPKIKKFARTILHNPAEVELAISRPPESIVQSAYVCYERQKLPILTQLFRETPPTRTIIFSSSKLKVKELTAALSRLNIRVEQMHSDLTQEKREEVMKNFKSGNIDLLVATDVVARGIDIDNIRMVINYDIPHDPEDYVHRIGRTARGGNNEGLAITFVSKKEQPGFGRIEEFLEKEIYKIPVDEAFGPTPAYDPSRRPERGGRGGSSPRGGQGNKGGGRGRGRSSQQGQRPEGKTDAPKGEGAAQGARKKKRPNNRRKSQGSTPPKGEA</sequence>
<feature type="domain" description="Helicase C-terminal" evidence="11">
    <location>
        <begin position="234"/>
        <end position="379"/>
    </location>
</feature>
<name>A0A134B7S0_9PORP</name>
<protein>
    <submittedName>
        <fullName evidence="13">DEAD/DEAH box helicase</fullName>
    </submittedName>
</protein>
<comment type="similarity">
    <text evidence="5 7">Belongs to the DEAD box helicase family.</text>
</comment>
<evidence type="ECO:0000256" key="9">
    <source>
        <dbReference type="SAM" id="MobiDB-lite"/>
    </source>
</evidence>
<dbReference type="GO" id="GO:0003724">
    <property type="term" value="F:RNA helicase activity"/>
    <property type="evidence" value="ECO:0007669"/>
    <property type="project" value="InterPro"/>
</dbReference>
<evidence type="ECO:0000259" key="12">
    <source>
        <dbReference type="PROSITE" id="PS51195"/>
    </source>
</evidence>
<feature type="coiled-coil region" evidence="8">
    <location>
        <begin position="257"/>
        <end position="284"/>
    </location>
</feature>
<dbReference type="GO" id="GO:0005524">
    <property type="term" value="F:ATP binding"/>
    <property type="evidence" value="ECO:0007669"/>
    <property type="project" value="UniProtKB-KW"/>
</dbReference>
<dbReference type="SMART" id="SM00487">
    <property type="entry name" value="DEXDc"/>
    <property type="match status" value="1"/>
</dbReference>
<keyword evidence="3 7" id="KW-0347">Helicase</keyword>
<feature type="domain" description="DEAD-box RNA helicase Q" evidence="12">
    <location>
        <begin position="1"/>
        <end position="29"/>
    </location>
</feature>